<dbReference type="InterPro" id="IPR008144">
    <property type="entry name" value="Guanylate_kin-like_dom"/>
</dbReference>
<feature type="domain" description="WW" evidence="5">
    <location>
        <begin position="342"/>
        <end position="375"/>
    </location>
</feature>
<dbReference type="FunFam" id="3.30.63.10:FF:000002">
    <property type="entry name" value="Guanylate kinase 1"/>
    <property type="match status" value="1"/>
</dbReference>
<feature type="domain" description="PDZ" evidence="7">
    <location>
        <begin position="1200"/>
        <end position="1267"/>
    </location>
</feature>
<feature type="domain" description="PDZ" evidence="7">
    <location>
        <begin position="524"/>
        <end position="593"/>
    </location>
</feature>
<feature type="region of interest" description="Disordered" evidence="4">
    <location>
        <begin position="1099"/>
        <end position="1189"/>
    </location>
</feature>
<evidence type="ECO:0000313" key="9">
    <source>
        <dbReference type="RefSeq" id="XP_036357810.1"/>
    </source>
</evidence>
<dbReference type="PROSITE" id="PS00856">
    <property type="entry name" value="GUANYLATE_KINASE_1"/>
    <property type="match status" value="1"/>
</dbReference>
<dbReference type="CDD" id="cd06733">
    <property type="entry name" value="PDZ3_MAGI-1_3-like"/>
    <property type="match status" value="1"/>
</dbReference>
<feature type="domain" description="PDZ" evidence="7">
    <location>
        <begin position="712"/>
        <end position="775"/>
    </location>
</feature>
<dbReference type="CDD" id="cd06734">
    <property type="entry name" value="PDZ4_MAGI-1_3-like"/>
    <property type="match status" value="1"/>
</dbReference>
<feature type="compositionally biased region" description="Basic and acidic residues" evidence="4">
    <location>
        <begin position="866"/>
        <end position="876"/>
    </location>
</feature>
<reference evidence="9" key="1">
    <citation type="submission" date="2025-08" db="UniProtKB">
        <authorList>
            <consortium name="RefSeq"/>
        </authorList>
    </citation>
    <scope>IDENTIFICATION</scope>
</reference>
<feature type="compositionally biased region" description="Polar residues" evidence="4">
    <location>
        <begin position="634"/>
        <end position="657"/>
    </location>
</feature>
<organism evidence="8 9">
    <name type="scientific">Octopus sinensis</name>
    <name type="common">East Asian common octopus</name>
    <dbReference type="NCBI Taxonomy" id="2607531"/>
    <lineage>
        <taxon>Eukaryota</taxon>
        <taxon>Metazoa</taxon>
        <taxon>Spiralia</taxon>
        <taxon>Lophotrochozoa</taxon>
        <taxon>Mollusca</taxon>
        <taxon>Cephalopoda</taxon>
        <taxon>Coleoidea</taxon>
        <taxon>Octopodiformes</taxon>
        <taxon>Octopoda</taxon>
        <taxon>Incirrata</taxon>
        <taxon>Octopodidae</taxon>
        <taxon>Octopus</taxon>
    </lineage>
</organism>
<dbReference type="GO" id="GO:0005737">
    <property type="term" value="C:cytoplasm"/>
    <property type="evidence" value="ECO:0007669"/>
    <property type="project" value="TreeGrafter"/>
</dbReference>
<feature type="region of interest" description="Disordered" evidence="4">
    <location>
        <begin position="787"/>
        <end position="901"/>
    </location>
</feature>
<dbReference type="CDD" id="cd06735">
    <property type="entry name" value="PDZ5_MAGI-1_3-like"/>
    <property type="match status" value="1"/>
</dbReference>
<dbReference type="KEGG" id="osn:115211129"/>
<sequence>MHKNRQSSGGSSSSASMPMPSSQLSHHPQQPQNKALPPPINNKLLPPPIKKDVKHWSTRLQETVVSIPSDGGGGQGSSITIKGGADTGFFCYVGDVRHDEVKYHSGGKLHSDDLILEIQGQKVSGYTLRDVNIWLKQVSQNGAPVLIKTLRSGHQPPTDCYLSIIRSCGIGYWRQSCLGNASNWPGMLPRDLRQYLNTRFLKGSVDHDLQQTIRDNLYMRTVPCTTRCPRPGEINGVHYTFLTTEEFVTLEKNGSLLESGIFDGNHYGTPKPPKEPNVVHVRRTGSAGSLLFGNSNQGETKRKLPSNSEMSSSKSSLPPFRDNVPVIRQRSLEKARSSSNLGPLPGNWETAYTADGQQYFINHDTETTDWIDPRLSHLHKSQTEDYSDDEPFYREYQHYDDNSDVPLPQRIQRGSALSRSYPLPKLPFGWEKVEDSHYGTYYIDHVNKRTQYENPVAQAKKSQIPGLDDVIGSSSTFPRQKKIQEPAKRSASESDMNGHILGSENKMKPFFTKNPSELKGEMLKTSLIKSVRGFGFTIVGGDHSDQEFLQVKNVVPNGPAYTDGRLKTGDILVYVNEECVLGYTHQDVILLFQAIPPGEEVSLTVCRGYMLPFDPDDPNTEIVTRVAVSLPPDSGTTNTGPSNSIGYGSSGNMDQLNTSQKSLKSLPDLARSAADNNSNLSFAQRSHSGDVLNTDNTPDVLIPNSNKPEILVVNIIRGATGFGFTIADSSYGQRVKQIFEKTRCKNLMEGDILLEINSTNVKDMAHADVVQVLKDCPKGEETAIVVQRGGISSPGKTRKPAKLIKSNSEGSRPKIPPENNVPGAYFFNSSQEQVSDREDDDEESEGQLKSPTVDFHSRKAPTSSDQRSKYLSDHRPKTPTRTAVVKTDSRSRTATIGRPPFSNNFSKKFDIRKDYMTNADDNWSYNEQRSFEREYYPSYEYSTRPPPGPRSDPFRQDYTVSRTDHRFRTEMGIQRQNTMQSFQQEYDRSHRYDYGTRTEGIRPGQFRSRTPGPELMNRSLSGESRHEPNRPKTPTAQDMRSKTPLPTSNHNHTSASDFPLTSRYQNAPSSTWGMNGHRQAFAHKAWAYSSLDHGTIHPLRRESSLDNPAYPYEKTYSSNNNYAPNLVGGQGTLGSGTGRPSRQSTSFENEEPTPSNLTRIPKRYPPPSSNSFHHLPGSQSPRSPNRFPEYDEGLRHMEMLVILRRQESGFGFRIIGGTEEGSQVSVGHIVPSGAADLDGRLRTGDEIIYVDSHCVLNASHHRVVQLMGCAALNGRVSLRVRRRLLTTSISVTEQPFYRAAGVSESYPYDVTVTRREHEGFGFVIISSVSKAGSTIGEFIGRILENSPAERCNRLHVGDRILAVNNVDISHMHHEEIVNLIKESEYSVTLTIGSPQGTNPVTTEDSKQNTNNDQKTSGASPTQQNGEIQTSKDDASSTTSTSQRSSAGSMINAMAYPAISESDISHRSDHSPYHQPTNERYSTTQHAERPKDMSRPPRIQNHQSSQENEEEIYSVELHRGTRGFGFSIRGGREFNNMPLYVLRIADGGTADLDSNLRVGDQILEINGYNTNNITHQEAIDIIQNGGNSVQMLVKRTGKPPPSFDGLPSPTSRTPGTLSMANGPIGHSSPHMGRRKNPERPSDYFPEYSTYSRNYPNY</sequence>
<feature type="region of interest" description="Disordered" evidence="4">
    <location>
        <begin position="1390"/>
        <end position="1448"/>
    </location>
</feature>
<feature type="compositionally biased region" description="Polar residues" evidence="4">
    <location>
        <begin position="1390"/>
        <end position="1427"/>
    </location>
</feature>
<evidence type="ECO:0000259" key="5">
    <source>
        <dbReference type="PROSITE" id="PS50020"/>
    </source>
</evidence>
<dbReference type="Gene3D" id="2.20.70.10">
    <property type="match status" value="2"/>
</dbReference>
<keyword evidence="3" id="KW-0472">Membrane</keyword>
<keyword evidence="9" id="KW-0418">Kinase</keyword>
<feature type="region of interest" description="Disordered" evidence="4">
    <location>
        <begin position="1"/>
        <end position="48"/>
    </location>
</feature>
<dbReference type="FunFam" id="2.30.42.10:FF:000005">
    <property type="entry name" value="Membrane associated guanylate kinase, WW and PDZ domain containing 1"/>
    <property type="match status" value="1"/>
</dbReference>
<feature type="compositionally biased region" description="Pro residues" evidence="4">
    <location>
        <begin position="36"/>
        <end position="48"/>
    </location>
</feature>
<evidence type="ECO:0000256" key="2">
    <source>
        <dbReference type="ARBA" id="ARBA00022737"/>
    </source>
</evidence>
<dbReference type="Pfam" id="PF00397">
    <property type="entry name" value="WW"/>
    <property type="match status" value="2"/>
</dbReference>
<dbReference type="Proteomes" id="UP000515154">
    <property type="component" value="Linkage group LG4"/>
</dbReference>
<feature type="region of interest" description="Disordered" evidence="4">
    <location>
        <begin position="994"/>
        <end position="1062"/>
    </location>
</feature>
<feature type="compositionally biased region" description="Polar residues" evidence="4">
    <location>
        <begin position="1607"/>
        <end position="1618"/>
    </location>
</feature>
<dbReference type="PROSITE" id="PS01159">
    <property type="entry name" value="WW_DOMAIN_1"/>
    <property type="match status" value="1"/>
</dbReference>
<dbReference type="CDD" id="cd06732">
    <property type="entry name" value="PDZ2_MAGI-1_3-like"/>
    <property type="match status" value="1"/>
</dbReference>
<dbReference type="CDD" id="cd00201">
    <property type="entry name" value="WW"/>
    <property type="match status" value="2"/>
</dbReference>
<feature type="compositionally biased region" description="Polar residues" evidence="4">
    <location>
        <begin position="1647"/>
        <end position="1656"/>
    </location>
</feature>
<evidence type="ECO:0000313" key="8">
    <source>
        <dbReference type="Proteomes" id="UP000515154"/>
    </source>
</evidence>
<dbReference type="FunFam" id="2.20.70.10:FF:000001">
    <property type="entry name" value="Membrane-associated guanylate kinase, WW and PDZ domain-containing protein 1"/>
    <property type="match status" value="1"/>
</dbReference>
<evidence type="ECO:0000259" key="6">
    <source>
        <dbReference type="PROSITE" id="PS50052"/>
    </source>
</evidence>
<dbReference type="PROSITE" id="PS50106">
    <property type="entry name" value="PDZ"/>
    <property type="match status" value="5"/>
</dbReference>
<keyword evidence="9" id="KW-0808">Transferase</keyword>
<feature type="region of interest" description="Disordered" evidence="4">
    <location>
        <begin position="460"/>
        <end position="495"/>
    </location>
</feature>
<dbReference type="Gene3D" id="3.30.63.10">
    <property type="entry name" value="Guanylate Kinase phosphate binding domain"/>
    <property type="match status" value="1"/>
</dbReference>
<dbReference type="GO" id="GO:0016020">
    <property type="term" value="C:membrane"/>
    <property type="evidence" value="ECO:0007669"/>
    <property type="project" value="UniProtKB-SubCell"/>
</dbReference>
<keyword evidence="2" id="KW-0677">Repeat</keyword>
<feature type="compositionally biased region" description="Gly residues" evidence="4">
    <location>
        <begin position="1128"/>
        <end position="1137"/>
    </location>
</feature>
<dbReference type="GO" id="GO:0007165">
    <property type="term" value="P:signal transduction"/>
    <property type="evidence" value="ECO:0007669"/>
    <property type="project" value="TreeGrafter"/>
</dbReference>
<protein>
    <submittedName>
        <fullName evidence="9">Membrane-associated guanylate kinase, WW and PDZ domain-containing protein 1 isoform X1</fullName>
    </submittedName>
</protein>
<dbReference type="GO" id="GO:0016301">
    <property type="term" value="F:kinase activity"/>
    <property type="evidence" value="ECO:0007669"/>
    <property type="project" value="UniProtKB-KW"/>
</dbReference>
<feature type="region of interest" description="Disordered" evidence="4">
    <location>
        <begin position="1463"/>
        <end position="1509"/>
    </location>
</feature>
<evidence type="ECO:0000256" key="3">
    <source>
        <dbReference type="ARBA" id="ARBA00023136"/>
    </source>
</evidence>
<feature type="compositionally biased region" description="Basic and acidic residues" evidence="4">
    <location>
        <begin position="482"/>
        <end position="492"/>
    </location>
</feature>
<feature type="compositionally biased region" description="Low complexity" evidence="4">
    <location>
        <begin position="1"/>
        <end position="32"/>
    </location>
</feature>
<dbReference type="RefSeq" id="XP_036357810.1">
    <property type="nucleotide sequence ID" value="XM_036501917.1"/>
</dbReference>
<dbReference type="Gene3D" id="2.30.42.10">
    <property type="match status" value="6"/>
</dbReference>
<dbReference type="SUPFAM" id="SSF51045">
    <property type="entry name" value="WW domain"/>
    <property type="match status" value="2"/>
</dbReference>
<feature type="region of interest" description="Disordered" evidence="4">
    <location>
        <begin position="288"/>
        <end position="322"/>
    </location>
</feature>
<dbReference type="InterPro" id="IPR008145">
    <property type="entry name" value="GK/Ca_channel_bsu"/>
</dbReference>
<feature type="compositionally biased region" description="Basic and acidic residues" evidence="4">
    <location>
        <begin position="1485"/>
        <end position="1494"/>
    </location>
</feature>
<dbReference type="CDD" id="cd06731">
    <property type="entry name" value="PDZ1_MAGI-1_3-like"/>
    <property type="match status" value="1"/>
</dbReference>
<dbReference type="InterPro" id="IPR001478">
    <property type="entry name" value="PDZ"/>
</dbReference>
<feature type="region of interest" description="Disordered" evidence="4">
    <location>
        <begin position="1595"/>
        <end position="1656"/>
    </location>
</feature>
<dbReference type="SUPFAM" id="SSF50156">
    <property type="entry name" value="PDZ domain-like"/>
    <property type="match status" value="6"/>
</dbReference>
<evidence type="ECO:0000256" key="4">
    <source>
        <dbReference type="SAM" id="MobiDB-lite"/>
    </source>
</evidence>
<dbReference type="InterPro" id="IPR036034">
    <property type="entry name" value="PDZ_sf"/>
</dbReference>
<dbReference type="SMART" id="SM00456">
    <property type="entry name" value="WW"/>
    <property type="match status" value="2"/>
</dbReference>
<feature type="region of interest" description="Disordered" evidence="4">
    <location>
        <begin position="630"/>
        <end position="657"/>
    </location>
</feature>
<evidence type="ECO:0000259" key="7">
    <source>
        <dbReference type="PROSITE" id="PS50106"/>
    </source>
</evidence>
<dbReference type="PANTHER" id="PTHR10316:SF40">
    <property type="entry name" value="LD27118P"/>
    <property type="match status" value="1"/>
</dbReference>
<dbReference type="PANTHER" id="PTHR10316">
    <property type="entry name" value="MEMBRANE ASSOCIATED GUANYLATE KINASE-RELATED"/>
    <property type="match status" value="1"/>
</dbReference>
<feature type="domain" description="PDZ" evidence="7">
    <location>
        <begin position="1309"/>
        <end position="1395"/>
    </location>
</feature>
<feature type="compositionally biased region" description="Polar residues" evidence="4">
    <location>
        <begin position="1473"/>
        <end position="1484"/>
    </location>
</feature>
<proteinExistence type="predicted"/>
<dbReference type="SMART" id="SM00228">
    <property type="entry name" value="PDZ"/>
    <property type="match status" value="6"/>
</dbReference>
<dbReference type="Pfam" id="PF00625">
    <property type="entry name" value="Guanylate_kin"/>
    <property type="match status" value="1"/>
</dbReference>
<gene>
    <name evidence="9" type="primary">LOC115211129</name>
</gene>
<dbReference type="FunFam" id="2.30.42.10:FF:000232">
    <property type="entry name" value="Uncharacterized protein, isoform A"/>
    <property type="match status" value="1"/>
</dbReference>
<comment type="subcellular location">
    <subcellularLocation>
        <location evidence="1">Membrane</location>
        <topology evidence="1">Peripheral membrane protein</topology>
    </subcellularLocation>
</comment>
<feature type="compositionally biased region" description="Polar residues" evidence="4">
    <location>
        <begin position="1140"/>
        <end position="1158"/>
    </location>
</feature>
<dbReference type="InterPro" id="IPR036020">
    <property type="entry name" value="WW_dom_sf"/>
</dbReference>
<accession>A0A7E6ES83</accession>
<feature type="domain" description="WW" evidence="5">
    <location>
        <begin position="424"/>
        <end position="457"/>
    </location>
</feature>
<keyword evidence="8" id="KW-1185">Reference proteome</keyword>
<dbReference type="PROSITE" id="PS50020">
    <property type="entry name" value="WW_DOMAIN_2"/>
    <property type="match status" value="2"/>
</dbReference>
<feature type="domain" description="PDZ" evidence="7">
    <location>
        <begin position="1513"/>
        <end position="1596"/>
    </location>
</feature>
<dbReference type="InterPro" id="IPR020590">
    <property type="entry name" value="Guanylate_kinase_CS"/>
</dbReference>
<feature type="domain" description="Guanylate kinase-like" evidence="6">
    <location>
        <begin position="173"/>
        <end position="269"/>
    </location>
</feature>
<name>A0A7E6ES83_9MOLL</name>
<feature type="compositionally biased region" description="Low complexity" evidence="4">
    <location>
        <begin position="306"/>
        <end position="316"/>
    </location>
</feature>
<dbReference type="InterPro" id="IPR027417">
    <property type="entry name" value="P-loop_NTPase"/>
</dbReference>
<dbReference type="SMART" id="SM00072">
    <property type="entry name" value="GuKc"/>
    <property type="match status" value="1"/>
</dbReference>
<dbReference type="FunFam" id="2.30.42.10:FF:000144">
    <property type="entry name" value="Membrane associated guanylate kinase, WW and PDZ domain containing 2"/>
    <property type="match status" value="1"/>
</dbReference>
<feature type="compositionally biased region" description="Polar residues" evidence="4">
    <location>
        <begin position="1169"/>
        <end position="1183"/>
    </location>
</feature>
<feature type="compositionally biased region" description="Polar residues" evidence="4">
    <location>
        <begin position="1032"/>
        <end position="1056"/>
    </location>
</feature>
<dbReference type="PROSITE" id="PS50052">
    <property type="entry name" value="GUANYLATE_KINASE_2"/>
    <property type="match status" value="1"/>
</dbReference>
<dbReference type="InterPro" id="IPR001202">
    <property type="entry name" value="WW_dom"/>
</dbReference>
<evidence type="ECO:0000256" key="1">
    <source>
        <dbReference type="ARBA" id="ARBA00004170"/>
    </source>
</evidence>
<dbReference type="SUPFAM" id="SSF52540">
    <property type="entry name" value="P-loop containing nucleoside triphosphate hydrolases"/>
    <property type="match status" value="1"/>
</dbReference>
<dbReference type="Pfam" id="PF00595">
    <property type="entry name" value="PDZ"/>
    <property type="match status" value="5"/>
</dbReference>
<feature type="compositionally biased region" description="Low complexity" evidence="4">
    <location>
        <begin position="1435"/>
        <end position="1448"/>
    </location>
</feature>